<proteinExistence type="predicted"/>
<evidence type="ECO:0000313" key="3">
    <source>
        <dbReference type="Proteomes" id="UP000799772"/>
    </source>
</evidence>
<dbReference type="AlphaFoldDB" id="A0A9P4IEG2"/>
<gene>
    <name evidence="2" type="ORF">NA57DRAFT_74904</name>
</gene>
<keyword evidence="3" id="KW-1185">Reference proteome</keyword>
<comment type="caution">
    <text evidence="2">The sequence shown here is derived from an EMBL/GenBank/DDBJ whole genome shotgun (WGS) entry which is preliminary data.</text>
</comment>
<sequence length="126" mass="13686">MSETINAVYIVLRKDFDHHTDRKGRLALPIGAYSTVTAANDAAKAHCTAEARKGPDYGDGPEHEMKDGLYKGSCTTRQDRRDNFEVWVKMMKLGDVKKTTKRKSQGEAGDGAVAKKGKAAAPSTTS</sequence>
<feature type="compositionally biased region" description="Basic and acidic residues" evidence="1">
    <location>
        <begin position="51"/>
        <end position="69"/>
    </location>
</feature>
<feature type="region of interest" description="Disordered" evidence="1">
    <location>
        <begin position="51"/>
        <end position="75"/>
    </location>
</feature>
<dbReference type="EMBL" id="ML978125">
    <property type="protein sequence ID" value="KAF2099404.1"/>
    <property type="molecule type" value="Genomic_DNA"/>
</dbReference>
<dbReference type="Proteomes" id="UP000799772">
    <property type="component" value="Unassembled WGS sequence"/>
</dbReference>
<evidence type="ECO:0000313" key="2">
    <source>
        <dbReference type="EMBL" id="KAF2099404.1"/>
    </source>
</evidence>
<feature type="region of interest" description="Disordered" evidence="1">
    <location>
        <begin position="97"/>
        <end position="126"/>
    </location>
</feature>
<evidence type="ECO:0000256" key="1">
    <source>
        <dbReference type="SAM" id="MobiDB-lite"/>
    </source>
</evidence>
<protein>
    <submittedName>
        <fullName evidence="2">Uncharacterized protein</fullName>
    </submittedName>
</protein>
<organism evidence="2 3">
    <name type="scientific">Rhizodiscina lignyota</name>
    <dbReference type="NCBI Taxonomy" id="1504668"/>
    <lineage>
        <taxon>Eukaryota</taxon>
        <taxon>Fungi</taxon>
        <taxon>Dikarya</taxon>
        <taxon>Ascomycota</taxon>
        <taxon>Pezizomycotina</taxon>
        <taxon>Dothideomycetes</taxon>
        <taxon>Pleosporomycetidae</taxon>
        <taxon>Aulographales</taxon>
        <taxon>Rhizodiscinaceae</taxon>
        <taxon>Rhizodiscina</taxon>
    </lineage>
</organism>
<name>A0A9P4IEG2_9PEZI</name>
<dbReference type="OrthoDB" id="4766053at2759"/>
<reference evidence="2" key="1">
    <citation type="journal article" date="2020" name="Stud. Mycol.">
        <title>101 Dothideomycetes genomes: a test case for predicting lifestyles and emergence of pathogens.</title>
        <authorList>
            <person name="Haridas S."/>
            <person name="Albert R."/>
            <person name="Binder M."/>
            <person name="Bloem J."/>
            <person name="Labutti K."/>
            <person name="Salamov A."/>
            <person name="Andreopoulos B."/>
            <person name="Baker S."/>
            <person name="Barry K."/>
            <person name="Bills G."/>
            <person name="Bluhm B."/>
            <person name="Cannon C."/>
            <person name="Castanera R."/>
            <person name="Culley D."/>
            <person name="Daum C."/>
            <person name="Ezra D."/>
            <person name="Gonzalez J."/>
            <person name="Henrissat B."/>
            <person name="Kuo A."/>
            <person name="Liang C."/>
            <person name="Lipzen A."/>
            <person name="Lutzoni F."/>
            <person name="Magnuson J."/>
            <person name="Mondo S."/>
            <person name="Nolan M."/>
            <person name="Ohm R."/>
            <person name="Pangilinan J."/>
            <person name="Park H.-J."/>
            <person name="Ramirez L."/>
            <person name="Alfaro M."/>
            <person name="Sun H."/>
            <person name="Tritt A."/>
            <person name="Yoshinaga Y."/>
            <person name="Zwiers L.-H."/>
            <person name="Turgeon B."/>
            <person name="Goodwin S."/>
            <person name="Spatafora J."/>
            <person name="Crous P."/>
            <person name="Grigoriev I."/>
        </authorList>
    </citation>
    <scope>NUCLEOTIDE SEQUENCE</scope>
    <source>
        <strain evidence="2">CBS 133067</strain>
    </source>
</reference>
<accession>A0A9P4IEG2</accession>